<dbReference type="OrthoDB" id="2373987at2759"/>
<dbReference type="PRINTS" id="PR01097">
    <property type="entry name" value="TRNSRECEPTRP"/>
</dbReference>
<sequence length="111" mass="13353">FSKAWQLMFWALFDQADMENFGKTHPRYKITSETGKFLFAIYLIFAVVVGINMLIAMMNNSFEYVAEDKRCLNWKMSRTAMWLEFTDKADFWLPPPYNILHYLIYFVMHIK</sequence>
<evidence type="ECO:0000256" key="6">
    <source>
        <dbReference type="ARBA" id="ARBA00023136"/>
    </source>
</evidence>
<comment type="caution">
    <text evidence="8">The sequence shown here is derived from an EMBL/GenBank/DDBJ whole genome shotgun (WGS) entry which is preliminary data.</text>
</comment>
<accession>A0A6S7GQW9</accession>
<keyword evidence="7" id="KW-0407">Ion channel</keyword>
<evidence type="ECO:0000256" key="2">
    <source>
        <dbReference type="ARBA" id="ARBA00022448"/>
    </source>
</evidence>
<evidence type="ECO:0000313" key="9">
    <source>
        <dbReference type="Proteomes" id="UP001152795"/>
    </source>
</evidence>
<gene>
    <name evidence="8" type="ORF">PACLA_8A089582</name>
</gene>
<keyword evidence="8" id="KW-0675">Receptor</keyword>
<evidence type="ECO:0000256" key="1">
    <source>
        <dbReference type="ARBA" id="ARBA00004141"/>
    </source>
</evidence>
<keyword evidence="5" id="KW-0406">Ion transport</keyword>
<dbReference type="GO" id="GO:0070679">
    <property type="term" value="F:inositol 1,4,5 trisphosphate binding"/>
    <property type="evidence" value="ECO:0007669"/>
    <property type="project" value="TreeGrafter"/>
</dbReference>
<dbReference type="AlphaFoldDB" id="A0A6S7GQW9"/>
<keyword evidence="2" id="KW-0813">Transport</keyword>
<dbReference type="GO" id="GO:0051480">
    <property type="term" value="P:regulation of cytosolic calcium ion concentration"/>
    <property type="evidence" value="ECO:0007669"/>
    <property type="project" value="TreeGrafter"/>
</dbReference>
<name>A0A6S7GQW9_PARCT</name>
<evidence type="ECO:0000256" key="5">
    <source>
        <dbReference type="ARBA" id="ARBA00023065"/>
    </source>
</evidence>
<dbReference type="PANTHER" id="PTHR10117">
    <property type="entry name" value="TRANSIENT RECEPTOR POTENTIAL CHANNEL"/>
    <property type="match status" value="1"/>
</dbReference>
<keyword evidence="6" id="KW-0472">Membrane</keyword>
<dbReference type="Proteomes" id="UP001152795">
    <property type="component" value="Unassembled WGS sequence"/>
</dbReference>
<feature type="non-terminal residue" evidence="8">
    <location>
        <position position="111"/>
    </location>
</feature>
<dbReference type="Pfam" id="PF00520">
    <property type="entry name" value="Ion_trans"/>
    <property type="match status" value="1"/>
</dbReference>
<organism evidence="8 9">
    <name type="scientific">Paramuricea clavata</name>
    <name type="common">Red gorgonian</name>
    <name type="synonym">Violescent sea-whip</name>
    <dbReference type="NCBI Taxonomy" id="317549"/>
    <lineage>
        <taxon>Eukaryota</taxon>
        <taxon>Metazoa</taxon>
        <taxon>Cnidaria</taxon>
        <taxon>Anthozoa</taxon>
        <taxon>Octocorallia</taxon>
        <taxon>Malacalcyonacea</taxon>
        <taxon>Plexauridae</taxon>
        <taxon>Paramuricea</taxon>
    </lineage>
</organism>
<comment type="subcellular location">
    <subcellularLocation>
        <location evidence="1">Membrane</location>
        <topology evidence="1">Multi-pass membrane protein</topology>
    </subcellularLocation>
</comment>
<dbReference type="InterPro" id="IPR005821">
    <property type="entry name" value="Ion_trans_dom"/>
</dbReference>
<keyword evidence="3" id="KW-0812">Transmembrane</keyword>
<dbReference type="InterPro" id="IPR002153">
    <property type="entry name" value="TRPC_channel"/>
</dbReference>
<dbReference type="GO" id="GO:0034703">
    <property type="term" value="C:cation channel complex"/>
    <property type="evidence" value="ECO:0007669"/>
    <property type="project" value="TreeGrafter"/>
</dbReference>
<dbReference type="GO" id="GO:0015279">
    <property type="term" value="F:store-operated calcium channel activity"/>
    <property type="evidence" value="ECO:0007669"/>
    <property type="project" value="TreeGrafter"/>
</dbReference>
<dbReference type="PANTHER" id="PTHR10117:SF54">
    <property type="entry name" value="TRANSIENT RECEPTOR POTENTIAL-GAMMA PROTEIN"/>
    <property type="match status" value="1"/>
</dbReference>
<dbReference type="EMBL" id="CACRXK020002021">
    <property type="protein sequence ID" value="CAB3992312.1"/>
    <property type="molecule type" value="Genomic_DNA"/>
</dbReference>
<dbReference type="GO" id="GO:0005886">
    <property type="term" value="C:plasma membrane"/>
    <property type="evidence" value="ECO:0007669"/>
    <property type="project" value="TreeGrafter"/>
</dbReference>
<evidence type="ECO:0000256" key="3">
    <source>
        <dbReference type="ARBA" id="ARBA00022692"/>
    </source>
</evidence>
<protein>
    <submittedName>
        <fullName evidence="8">Short transient receptor potential channel 3-like</fullName>
    </submittedName>
</protein>
<evidence type="ECO:0000256" key="7">
    <source>
        <dbReference type="ARBA" id="ARBA00023303"/>
    </source>
</evidence>
<keyword evidence="9" id="KW-1185">Reference proteome</keyword>
<feature type="non-terminal residue" evidence="8">
    <location>
        <position position="1"/>
    </location>
</feature>
<evidence type="ECO:0000256" key="4">
    <source>
        <dbReference type="ARBA" id="ARBA00022989"/>
    </source>
</evidence>
<keyword evidence="4" id="KW-1133">Transmembrane helix</keyword>
<evidence type="ECO:0000313" key="8">
    <source>
        <dbReference type="EMBL" id="CAB3992312.1"/>
    </source>
</evidence>
<reference evidence="8" key="1">
    <citation type="submission" date="2020-04" db="EMBL/GenBank/DDBJ databases">
        <authorList>
            <person name="Alioto T."/>
            <person name="Alioto T."/>
            <person name="Gomez Garrido J."/>
        </authorList>
    </citation>
    <scope>NUCLEOTIDE SEQUENCE</scope>
    <source>
        <strain evidence="8">A484AB</strain>
    </source>
</reference>
<proteinExistence type="predicted"/>